<sequence>MEAPGTVGIVAKTRLQEAAPVVAEAADWLAARGVAVVLETDTARLANRRGARTCVRDDLPAATDLIVVLGGDGTLLGVAGRVAQAGADTPILAVNFGSLGFLTEVTLPELYTALESVLAGEAGSTSGGCCGRSPTGSTAYNLAAGGPIVHPRVDAVLVTPLAPHTLTNRPIVIPATPPIGVTPALGGTHQAASASFDGQFGMELEAGDRVTVRRAPRPLRVVRAESRSYFAVLREKLKWSER</sequence>
<evidence type="ECO:0000256" key="2">
    <source>
        <dbReference type="ARBA" id="ARBA00012120"/>
    </source>
</evidence>
<dbReference type="PANTHER" id="PTHR20275">
    <property type="entry name" value="NAD KINASE"/>
    <property type="match status" value="1"/>
</dbReference>
<keyword evidence="4 7" id="KW-0418">Kinase</keyword>
<dbReference type="InterPro" id="IPR017437">
    <property type="entry name" value="ATP-NAD_kinase_PpnK-typ_C"/>
</dbReference>
<dbReference type="InterPro" id="IPR016064">
    <property type="entry name" value="NAD/diacylglycerol_kinase_sf"/>
</dbReference>
<evidence type="ECO:0000256" key="1">
    <source>
        <dbReference type="ARBA" id="ARBA00010995"/>
    </source>
</evidence>
<comment type="caution">
    <text evidence="7">The sequence shown here is derived from an EMBL/GenBank/DDBJ whole genome shotgun (WGS) entry which is preliminary data.</text>
</comment>
<protein>
    <recommendedName>
        <fullName evidence="2">NAD(+) kinase</fullName>
        <ecNumber evidence="2">2.7.1.23</ecNumber>
    </recommendedName>
</protein>
<dbReference type="GO" id="GO:0019674">
    <property type="term" value="P:NAD+ metabolic process"/>
    <property type="evidence" value="ECO:0007669"/>
    <property type="project" value="InterPro"/>
</dbReference>
<dbReference type="Gene3D" id="2.60.200.30">
    <property type="entry name" value="Probable inorganic polyphosphate/atp-NAD kinase, domain 2"/>
    <property type="match status" value="1"/>
</dbReference>
<evidence type="ECO:0000256" key="3">
    <source>
        <dbReference type="ARBA" id="ARBA00022679"/>
    </source>
</evidence>
<reference evidence="7" key="1">
    <citation type="submission" date="2023-03" db="EMBL/GenBank/DDBJ databases">
        <authorList>
            <person name="Steffen K."/>
            <person name="Cardenas P."/>
        </authorList>
    </citation>
    <scope>NUCLEOTIDE SEQUENCE</scope>
</reference>
<evidence type="ECO:0000256" key="4">
    <source>
        <dbReference type="ARBA" id="ARBA00022777"/>
    </source>
</evidence>
<proteinExistence type="inferred from homology"/>
<evidence type="ECO:0000256" key="5">
    <source>
        <dbReference type="ARBA" id="ARBA00022857"/>
    </source>
</evidence>
<dbReference type="AlphaFoldDB" id="A0AA35W774"/>
<dbReference type="Proteomes" id="UP001174909">
    <property type="component" value="Unassembled WGS sequence"/>
</dbReference>
<keyword evidence="3" id="KW-0808">Transferase</keyword>
<dbReference type="EC" id="2.7.1.23" evidence="2"/>
<organism evidence="7 8">
    <name type="scientific">Geodia barretti</name>
    <name type="common">Barrett's horny sponge</name>
    <dbReference type="NCBI Taxonomy" id="519541"/>
    <lineage>
        <taxon>Eukaryota</taxon>
        <taxon>Metazoa</taxon>
        <taxon>Porifera</taxon>
        <taxon>Demospongiae</taxon>
        <taxon>Heteroscleromorpha</taxon>
        <taxon>Tetractinellida</taxon>
        <taxon>Astrophorina</taxon>
        <taxon>Geodiidae</taxon>
        <taxon>Geodia</taxon>
    </lineage>
</organism>
<keyword evidence="6" id="KW-0520">NAD</keyword>
<dbReference type="InterPro" id="IPR002504">
    <property type="entry name" value="NADK"/>
</dbReference>
<comment type="similarity">
    <text evidence="1">Belongs to the NAD kinase family.</text>
</comment>
<name>A0AA35W774_GEOBA</name>
<dbReference type="Gene3D" id="3.40.50.10330">
    <property type="entry name" value="Probable inorganic polyphosphate/atp-NAD kinase, domain 1"/>
    <property type="match status" value="2"/>
</dbReference>
<keyword evidence="8" id="KW-1185">Reference proteome</keyword>
<accession>A0AA35W774</accession>
<dbReference type="GO" id="GO:0003951">
    <property type="term" value="F:NAD+ kinase activity"/>
    <property type="evidence" value="ECO:0007669"/>
    <property type="project" value="UniProtKB-EC"/>
</dbReference>
<keyword evidence="5" id="KW-0521">NADP</keyword>
<evidence type="ECO:0000313" key="8">
    <source>
        <dbReference type="Proteomes" id="UP001174909"/>
    </source>
</evidence>
<dbReference type="SUPFAM" id="SSF111331">
    <property type="entry name" value="NAD kinase/diacylglycerol kinase-like"/>
    <property type="match status" value="1"/>
</dbReference>
<gene>
    <name evidence="7" type="ORF">GBAR_LOCUS4809</name>
</gene>
<dbReference type="HAMAP" id="MF_00361">
    <property type="entry name" value="NAD_kinase"/>
    <property type="match status" value="1"/>
</dbReference>
<evidence type="ECO:0000256" key="6">
    <source>
        <dbReference type="ARBA" id="ARBA00023027"/>
    </source>
</evidence>
<evidence type="ECO:0000313" key="7">
    <source>
        <dbReference type="EMBL" id="CAI8006596.1"/>
    </source>
</evidence>
<dbReference type="PANTHER" id="PTHR20275:SF0">
    <property type="entry name" value="NAD KINASE"/>
    <property type="match status" value="1"/>
</dbReference>
<dbReference type="Pfam" id="PF20143">
    <property type="entry name" value="NAD_kinase_C"/>
    <property type="match status" value="1"/>
</dbReference>
<dbReference type="GO" id="GO:0006741">
    <property type="term" value="P:NADP+ biosynthetic process"/>
    <property type="evidence" value="ECO:0007669"/>
    <property type="project" value="InterPro"/>
</dbReference>
<dbReference type="InterPro" id="IPR017438">
    <property type="entry name" value="ATP-NAD_kinase_N"/>
</dbReference>
<dbReference type="EMBL" id="CASHTH010000698">
    <property type="protein sequence ID" value="CAI8006596.1"/>
    <property type="molecule type" value="Genomic_DNA"/>
</dbReference>
<dbReference type="Pfam" id="PF01513">
    <property type="entry name" value="NAD_kinase"/>
    <property type="match status" value="1"/>
</dbReference>